<keyword evidence="4 5" id="KW-0472">Membrane</keyword>
<evidence type="ECO:0000313" key="7">
    <source>
        <dbReference type="Proteomes" id="UP001501455"/>
    </source>
</evidence>
<dbReference type="PANTHER" id="PTHR42922">
    <property type="entry name" value="PHOSPHATE TRANSPORT SYSTEM PERMEASE PROTEIN PSTA"/>
    <property type="match status" value="1"/>
</dbReference>
<keyword evidence="2 5" id="KW-0812">Transmembrane</keyword>
<dbReference type="Gene3D" id="1.10.3720.10">
    <property type="entry name" value="MetI-like"/>
    <property type="match status" value="1"/>
</dbReference>
<feature type="transmembrane region" description="Helical" evidence="5">
    <location>
        <begin position="33"/>
        <end position="53"/>
    </location>
</feature>
<dbReference type="EMBL" id="BAAAXF010000086">
    <property type="protein sequence ID" value="GAA3505930.1"/>
    <property type="molecule type" value="Genomic_DNA"/>
</dbReference>
<protein>
    <recommendedName>
        <fullName evidence="8">ABC transmembrane type-1 domain-containing protein</fullName>
    </recommendedName>
</protein>
<gene>
    <name evidence="6" type="ORF">GCM10019016_130440</name>
</gene>
<evidence type="ECO:0008006" key="8">
    <source>
        <dbReference type="Google" id="ProtNLM"/>
    </source>
</evidence>
<comment type="subcellular location">
    <subcellularLocation>
        <location evidence="1">Membrane</location>
        <topology evidence="1">Multi-pass membrane protein</topology>
    </subcellularLocation>
</comment>
<evidence type="ECO:0000256" key="4">
    <source>
        <dbReference type="ARBA" id="ARBA00023136"/>
    </source>
</evidence>
<keyword evidence="3 5" id="KW-1133">Transmembrane helix</keyword>
<comment type="caution">
    <text evidence="6">The sequence shown here is derived from an EMBL/GenBank/DDBJ whole genome shotgun (WGS) entry which is preliminary data.</text>
</comment>
<dbReference type="PANTHER" id="PTHR42922:SF1">
    <property type="entry name" value="PHOSPHATE TRANSPORT SYSTEM PERMEASE PROTEIN PSTA"/>
    <property type="match status" value="1"/>
</dbReference>
<dbReference type="Proteomes" id="UP001501455">
    <property type="component" value="Unassembled WGS sequence"/>
</dbReference>
<reference evidence="7" key="1">
    <citation type="journal article" date="2019" name="Int. J. Syst. Evol. Microbiol.">
        <title>The Global Catalogue of Microorganisms (GCM) 10K type strain sequencing project: providing services to taxonomists for standard genome sequencing and annotation.</title>
        <authorList>
            <consortium name="The Broad Institute Genomics Platform"/>
            <consortium name="The Broad Institute Genome Sequencing Center for Infectious Disease"/>
            <person name="Wu L."/>
            <person name="Ma J."/>
        </authorList>
    </citation>
    <scope>NUCLEOTIDE SEQUENCE [LARGE SCALE GENOMIC DNA]</scope>
    <source>
        <strain evidence="7">JCM 4816</strain>
    </source>
</reference>
<proteinExistence type="predicted"/>
<evidence type="ECO:0000313" key="6">
    <source>
        <dbReference type="EMBL" id="GAA3505930.1"/>
    </source>
</evidence>
<dbReference type="InterPro" id="IPR051408">
    <property type="entry name" value="Phosphate_transprt_permease"/>
</dbReference>
<evidence type="ECO:0000256" key="1">
    <source>
        <dbReference type="ARBA" id="ARBA00004141"/>
    </source>
</evidence>
<evidence type="ECO:0000256" key="2">
    <source>
        <dbReference type="ARBA" id="ARBA00022692"/>
    </source>
</evidence>
<dbReference type="SUPFAM" id="SSF161098">
    <property type="entry name" value="MetI-like"/>
    <property type="match status" value="1"/>
</dbReference>
<keyword evidence="7" id="KW-1185">Reference proteome</keyword>
<sequence length="66" mass="7139">MPVGVLTAIYLVEYGRGRLAKAVTFFVDVMTGIPSIVAGLFVLSLWILILGMGSLRASPARWRCPS</sequence>
<dbReference type="InterPro" id="IPR035906">
    <property type="entry name" value="MetI-like_sf"/>
</dbReference>
<evidence type="ECO:0000256" key="5">
    <source>
        <dbReference type="SAM" id="Phobius"/>
    </source>
</evidence>
<name>A0ABP6UE11_9ACTN</name>
<evidence type="ECO:0000256" key="3">
    <source>
        <dbReference type="ARBA" id="ARBA00022989"/>
    </source>
</evidence>
<organism evidence="6 7">
    <name type="scientific">Streptomyces prasinosporus</name>
    <dbReference type="NCBI Taxonomy" id="68256"/>
    <lineage>
        <taxon>Bacteria</taxon>
        <taxon>Bacillati</taxon>
        <taxon>Actinomycetota</taxon>
        <taxon>Actinomycetes</taxon>
        <taxon>Kitasatosporales</taxon>
        <taxon>Streptomycetaceae</taxon>
        <taxon>Streptomyces</taxon>
        <taxon>Streptomyces albogriseolus group</taxon>
    </lineage>
</organism>
<accession>A0ABP6UE11</accession>